<keyword evidence="10" id="KW-1185">Reference proteome</keyword>
<evidence type="ECO:0000256" key="7">
    <source>
        <dbReference type="ARBA" id="ARBA00023316"/>
    </source>
</evidence>
<protein>
    <submittedName>
        <fullName evidence="9">Glycoside hydrolase, family 28</fullName>
    </submittedName>
</protein>
<keyword evidence="5 8" id="KW-0378">Hydrolase</keyword>
<keyword evidence="3" id="KW-0134">Cell wall</keyword>
<evidence type="ECO:0000256" key="3">
    <source>
        <dbReference type="ARBA" id="ARBA00022512"/>
    </source>
</evidence>
<keyword evidence="6 8" id="KW-0326">Glycosidase</keyword>
<dbReference type="Gene3D" id="2.160.20.10">
    <property type="entry name" value="Single-stranded right-handed beta-helix, Pectin lyase-like"/>
    <property type="match status" value="1"/>
</dbReference>
<name>A0A1R3FXB3_9ROSI</name>
<proteinExistence type="inferred from homology"/>
<organism evidence="9 10">
    <name type="scientific">Corchorus olitorius</name>
    <dbReference type="NCBI Taxonomy" id="93759"/>
    <lineage>
        <taxon>Eukaryota</taxon>
        <taxon>Viridiplantae</taxon>
        <taxon>Streptophyta</taxon>
        <taxon>Embryophyta</taxon>
        <taxon>Tracheophyta</taxon>
        <taxon>Spermatophyta</taxon>
        <taxon>Magnoliopsida</taxon>
        <taxon>eudicotyledons</taxon>
        <taxon>Gunneridae</taxon>
        <taxon>Pentapetalae</taxon>
        <taxon>rosids</taxon>
        <taxon>malvids</taxon>
        <taxon>Malvales</taxon>
        <taxon>Malvaceae</taxon>
        <taxon>Grewioideae</taxon>
        <taxon>Apeibeae</taxon>
        <taxon>Corchorus</taxon>
    </lineage>
</organism>
<keyword evidence="4" id="KW-0964">Secreted</keyword>
<evidence type="ECO:0000313" key="9">
    <source>
        <dbReference type="EMBL" id="OMO50508.1"/>
    </source>
</evidence>
<evidence type="ECO:0000313" key="10">
    <source>
        <dbReference type="Proteomes" id="UP000187203"/>
    </source>
</evidence>
<dbReference type="InterPro" id="IPR012334">
    <property type="entry name" value="Pectin_lyas_fold"/>
</dbReference>
<sequence>MTIIAPDESPNTDGIHIGRSSEITIIDSTISTGDDCVSLGGGSQNVTIRRVTCGPGH</sequence>
<evidence type="ECO:0000256" key="6">
    <source>
        <dbReference type="ARBA" id="ARBA00023295"/>
    </source>
</evidence>
<dbReference type="GO" id="GO:0071555">
    <property type="term" value="P:cell wall organization"/>
    <property type="evidence" value="ECO:0007669"/>
    <property type="project" value="UniProtKB-KW"/>
</dbReference>
<evidence type="ECO:0000256" key="5">
    <source>
        <dbReference type="ARBA" id="ARBA00022801"/>
    </source>
</evidence>
<dbReference type="GO" id="GO:0004650">
    <property type="term" value="F:polygalacturonase activity"/>
    <property type="evidence" value="ECO:0007669"/>
    <property type="project" value="InterPro"/>
</dbReference>
<dbReference type="AlphaFoldDB" id="A0A1R3FXB3"/>
<evidence type="ECO:0000256" key="4">
    <source>
        <dbReference type="ARBA" id="ARBA00022525"/>
    </source>
</evidence>
<comment type="subcellular location">
    <subcellularLocation>
        <location evidence="1">Secreted</location>
        <location evidence="1">Cell wall</location>
    </subcellularLocation>
</comment>
<dbReference type="STRING" id="93759.A0A1R3FXB3"/>
<dbReference type="Pfam" id="PF00295">
    <property type="entry name" value="Glyco_hydro_28"/>
    <property type="match status" value="1"/>
</dbReference>
<evidence type="ECO:0000256" key="2">
    <source>
        <dbReference type="ARBA" id="ARBA00008834"/>
    </source>
</evidence>
<dbReference type="EMBL" id="AWUE01024522">
    <property type="protein sequence ID" value="OMO50508.1"/>
    <property type="molecule type" value="Genomic_DNA"/>
</dbReference>
<accession>A0A1R3FXB3</accession>
<dbReference type="GO" id="GO:0005975">
    <property type="term" value="P:carbohydrate metabolic process"/>
    <property type="evidence" value="ECO:0007669"/>
    <property type="project" value="InterPro"/>
</dbReference>
<evidence type="ECO:0000256" key="1">
    <source>
        <dbReference type="ARBA" id="ARBA00004191"/>
    </source>
</evidence>
<keyword evidence="7" id="KW-0961">Cell wall biogenesis/degradation</keyword>
<dbReference type="SUPFAM" id="SSF51126">
    <property type="entry name" value="Pectin lyase-like"/>
    <property type="match status" value="1"/>
</dbReference>
<dbReference type="InterPro" id="IPR011050">
    <property type="entry name" value="Pectin_lyase_fold/virulence"/>
</dbReference>
<comment type="caution">
    <text evidence="9">The sequence shown here is derived from an EMBL/GenBank/DDBJ whole genome shotgun (WGS) entry which is preliminary data.</text>
</comment>
<evidence type="ECO:0000256" key="8">
    <source>
        <dbReference type="RuleBase" id="RU361169"/>
    </source>
</evidence>
<dbReference type="PANTHER" id="PTHR31375">
    <property type="match status" value="1"/>
</dbReference>
<reference evidence="10" key="1">
    <citation type="submission" date="2013-09" db="EMBL/GenBank/DDBJ databases">
        <title>Corchorus olitorius genome sequencing.</title>
        <authorList>
            <person name="Alam M."/>
            <person name="Haque M.S."/>
            <person name="Islam M.S."/>
            <person name="Emdad E.M."/>
            <person name="Islam M.M."/>
            <person name="Ahmed B."/>
            <person name="Halim A."/>
            <person name="Hossen Q.M.M."/>
            <person name="Hossain M.Z."/>
            <person name="Ahmed R."/>
            <person name="Khan M.M."/>
            <person name="Islam R."/>
            <person name="Rashid M.M."/>
            <person name="Khan S.A."/>
            <person name="Rahman M.S."/>
            <person name="Alam M."/>
            <person name="Yahiya A.S."/>
            <person name="Khan M.S."/>
            <person name="Azam M.S."/>
            <person name="Haque T."/>
            <person name="Lashkar M.Z.H."/>
            <person name="Akhand A.I."/>
            <person name="Morshed G."/>
            <person name="Roy S."/>
            <person name="Uddin K.S."/>
            <person name="Rabeya T."/>
            <person name="Hossain A.S."/>
            <person name="Chowdhury A."/>
            <person name="Snigdha A.R."/>
            <person name="Mortoza M.S."/>
            <person name="Matin S.A."/>
            <person name="Hoque S.M.E."/>
            <person name="Islam M.K."/>
            <person name="Roy D.K."/>
            <person name="Haider R."/>
            <person name="Moosa M.M."/>
            <person name="Elias S.M."/>
            <person name="Hasan A.M."/>
            <person name="Jahan S."/>
            <person name="Shafiuddin M."/>
            <person name="Mahmood N."/>
            <person name="Shommy N.S."/>
        </authorList>
    </citation>
    <scope>NUCLEOTIDE SEQUENCE [LARGE SCALE GENOMIC DNA]</scope>
    <source>
        <strain evidence="10">cv. O-4</strain>
    </source>
</reference>
<comment type="similarity">
    <text evidence="2 8">Belongs to the glycosyl hydrolase 28 family.</text>
</comment>
<gene>
    <name evidence="9" type="ORF">COLO4_38046</name>
</gene>
<dbReference type="InterPro" id="IPR000743">
    <property type="entry name" value="Glyco_hydro_28"/>
</dbReference>
<dbReference type="Proteomes" id="UP000187203">
    <property type="component" value="Unassembled WGS sequence"/>
</dbReference>